<feature type="non-terminal residue" evidence="2">
    <location>
        <position position="1"/>
    </location>
</feature>
<organism evidence="2 3">
    <name type="scientific">Dacryopinax primogenitus (strain DJM 731)</name>
    <name type="common">Brown rot fungus</name>
    <dbReference type="NCBI Taxonomy" id="1858805"/>
    <lineage>
        <taxon>Eukaryota</taxon>
        <taxon>Fungi</taxon>
        <taxon>Dikarya</taxon>
        <taxon>Basidiomycota</taxon>
        <taxon>Agaricomycotina</taxon>
        <taxon>Dacrymycetes</taxon>
        <taxon>Dacrymycetales</taxon>
        <taxon>Dacrymycetaceae</taxon>
        <taxon>Dacryopinax</taxon>
    </lineage>
</organism>
<feature type="region of interest" description="Disordered" evidence="1">
    <location>
        <begin position="353"/>
        <end position="447"/>
    </location>
</feature>
<feature type="region of interest" description="Disordered" evidence="1">
    <location>
        <begin position="1"/>
        <end position="217"/>
    </location>
</feature>
<dbReference type="OrthoDB" id="2804637at2759"/>
<dbReference type="GeneID" id="63687492"/>
<feature type="compositionally biased region" description="Acidic residues" evidence="1">
    <location>
        <begin position="549"/>
        <end position="573"/>
    </location>
</feature>
<feature type="compositionally biased region" description="Low complexity" evidence="1">
    <location>
        <begin position="56"/>
        <end position="70"/>
    </location>
</feature>
<feature type="compositionally biased region" description="Basic and acidic residues" evidence="1">
    <location>
        <begin position="631"/>
        <end position="646"/>
    </location>
</feature>
<sequence length="1113" mass="118515">MSDQLETPPKPKVGSLRDRIKAFEQQQPAAPVPAPAPGPRPTRQWKPKLAEPPAQPSTASAASPTEPKTPGIHGGMSASDARDSIKAGGSLKDRMAALQGKGAFGPTGAPAPPVAAKPREWKKPVVSPAAVEGEHKALGEEDHVSATSPSAADEEAKHHVDVHAAPALDSRHESEHETVEHHVSPPADAESLEAAGDAQGGEHEKTEEELEAERRAAIAARMARLGGARLGMAPMFGAPRPKPPPKPVVHTHEVEGEHESTSEEPKHERIAVLPMMPKTSSPPVHEPEHEPEAVLKTESAELAKPKESEVTFAQEAPPVHETKAEGEEIHAPEEKHLVSLTQEGAHEAIENAEVTAETAPATSAAEPSAAPPKQHIAMPMPAAPRRAAPPRRNRGPLPLPPQEPEVVHEAASGAKEAETQAAHVSDHEAGKEGAENAEAEEPAHQPIAPAHEEVTLVETEHAQEEPASLTTDGEPEVHVTAELEHIDAHEEPSHQEAPTGVLTTSQTEPVEEAGQAAPEHEAHYAPETTEPVIAHGASSPHIVLSDEPGIIEDVEASPEPDETEPAAEEDEEVDERHQMAERMRKLGGVTFGMPVPAFPPKRGSTSSTEKHATTSPSALQPAQSALPADTHVVHDGPEDVVDKETAEVDEPQPLIPEHKKFPDENLEPPDHESPNGDNEYHMEEDIQEEKHEEHQSLGHHPTRSLPPPPPPPAAEPVSEDTPEELELEVAAVAHDEEEEDVYQEADEQVTEYHNHQPVEEDAEEAAAPALPPPVILHTGRPGRSLPPPPPSTVLPLAHPVAEEPVVHERHHDEELLVDDAEVQVTHADSDAAPLHVGMSQMITQQPLTEEETTNDESAKPAVVLVNTQALMYDDDEPDPIDPSFYSPPSRQTSSSSLPKVTPPGSNIASPVAATAPVTTASPPPLAPDASDESAPTEEDEELARRQTIAARMAKLGGLRFGLPPSLPPARNVPAPPSEESTVKAEAITAPEHGTPQLEDETAESLPVSEESEHARRQAILARLVAGGGRGFGMAPQLAPPAPPPSMPRSVTEDKLVDTIEPAEVGKHDDAAADAEEEEEEEEEEEVPPPPPPRPQRSIPQPTKLPAADSGPTI</sequence>
<evidence type="ECO:0000256" key="1">
    <source>
        <dbReference type="SAM" id="MobiDB-lite"/>
    </source>
</evidence>
<evidence type="ECO:0000313" key="2">
    <source>
        <dbReference type="EMBL" id="EJU03307.1"/>
    </source>
</evidence>
<feature type="compositionally biased region" description="Basic and acidic residues" evidence="1">
    <location>
        <begin position="656"/>
        <end position="696"/>
    </location>
</feature>
<evidence type="ECO:0008006" key="4">
    <source>
        <dbReference type="Google" id="ProtNLM"/>
    </source>
</evidence>
<feature type="compositionally biased region" description="Low complexity" evidence="1">
    <location>
        <begin position="883"/>
        <end position="898"/>
    </location>
</feature>
<feature type="compositionally biased region" description="Low complexity" evidence="1">
    <location>
        <begin position="908"/>
        <end position="920"/>
    </location>
</feature>
<feature type="compositionally biased region" description="Pro residues" evidence="1">
    <location>
        <begin position="1037"/>
        <end position="1046"/>
    </location>
</feature>
<feature type="compositionally biased region" description="Basic and acidic residues" evidence="1">
    <location>
        <begin position="200"/>
        <end position="216"/>
    </location>
</feature>
<proteinExistence type="predicted"/>
<name>M5GB93_DACPD</name>
<feature type="compositionally biased region" description="Pro residues" evidence="1">
    <location>
        <begin position="704"/>
        <end position="714"/>
    </location>
</feature>
<feature type="region of interest" description="Disordered" evidence="1">
    <location>
        <begin position="488"/>
        <end position="526"/>
    </location>
</feature>
<reference evidence="2 3" key="1">
    <citation type="journal article" date="2012" name="Science">
        <title>The Paleozoic origin of enzymatic lignin decomposition reconstructed from 31 fungal genomes.</title>
        <authorList>
            <person name="Floudas D."/>
            <person name="Binder M."/>
            <person name="Riley R."/>
            <person name="Barry K."/>
            <person name="Blanchette R.A."/>
            <person name="Henrissat B."/>
            <person name="Martinez A.T."/>
            <person name="Otillar R."/>
            <person name="Spatafora J.W."/>
            <person name="Yadav J.S."/>
            <person name="Aerts A."/>
            <person name="Benoit I."/>
            <person name="Boyd A."/>
            <person name="Carlson A."/>
            <person name="Copeland A."/>
            <person name="Coutinho P.M."/>
            <person name="de Vries R.P."/>
            <person name="Ferreira P."/>
            <person name="Findley K."/>
            <person name="Foster B."/>
            <person name="Gaskell J."/>
            <person name="Glotzer D."/>
            <person name="Gorecki P."/>
            <person name="Heitman J."/>
            <person name="Hesse C."/>
            <person name="Hori C."/>
            <person name="Igarashi K."/>
            <person name="Jurgens J.A."/>
            <person name="Kallen N."/>
            <person name="Kersten P."/>
            <person name="Kohler A."/>
            <person name="Kuees U."/>
            <person name="Kumar T.K.A."/>
            <person name="Kuo A."/>
            <person name="LaButti K."/>
            <person name="Larrondo L.F."/>
            <person name="Lindquist E."/>
            <person name="Ling A."/>
            <person name="Lombard V."/>
            <person name="Lucas S."/>
            <person name="Lundell T."/>
            <person name="Martin R."/>
            <person name="McLaughlin D.J."/>
            <person name="Morgenstern I."/>
            <person name="Morin E."/>
            <person name="Murat C."/>
            <person name="Nagy L.G."/>
            <person name="Nolan M."/>
            <person name="Ohm R.A."/>
            <person name="Patyshakuliyeva A."/>
            <person name="Rokas A."/>
            <person name="Ruiz-Duenas F.J."/>
            <person name="Sabat G."/>
            <person name="Salamov A."/>
            <person name="Samejima M."/>
            <person name="Schmutz J."/>
            <person name="Slot J.C."/>
            <person name="St John F."/>
            <person name="Stenlid J."/>
            <person name="Sun H."/>
            <person name="Sun S."/>
            <person name="Syed K."/>
            <person name="Tsang A."/>
            <person name="Wiebenga A."/>
            <person name="Young D."/>
            <person name="Pisabarro A."/>
            <person name="Eastwood D.C."/>
            <person name="Martin F."/>
            <person name="Cullen D."/>
            <person name="Grigoriev I.V."/>
            <person name="Hibbett D.S."/>
        </authorList>
    </citation>
    <scope>NUCLEOTIDE SEQUENCE [LARGE SCALE GENOMIC DNA]</scope>
    <source>
        <strain evidence="2 3">DJM-731 SS1</strain>
    </source>
</reference>
<feature type="compositionally biased region" description="Basic and acidic residues" evidence="1">
    <location>
        <begin position="574"/>
        <end position="584"/>
    </location>
</feature>
<feature type="compositionally biased region" description="Basic and acidic residues" evidence="1">
    <location>
        <begin position="424"/>
        <end position="434"/>
    </location>
</feature>
<feature type="compositionally biased region" description="Basic and acidic residues" evidence="1">
    <location>
        <begin position="250"/>
        <end position="269"/>
    </location>
</feature>
<feature type="compositionally biased region" description="Low complexity" evidence="1">
    <location>
        <begin position="353"/>
        <end position="386"/>
    </location>
</feature>
<feature type="compositionally biased region" description="Basic and acidic residues" evidence="1">
    <location>
        <begin position="1050"/>
        <end position="1070"/>
    </location>
</feature>
<protein>
    <recommendedName>
        <fullName evidence="4">Altered inheritance of mitochondria protein 21</fullName>
    </recommendedName>
</protein>
<feature type="compositionally biased region" description="Acidic residues" evidence="1">
    <location>
        <begin position="717"/>
        <end position="727"/>
    </location>
</feature>
<feature type="compositionally biased region" description="Acidic residues" evidence="1">
    <location>
        <begin position="929"/>
        <end position="941"/>
    </location>
</feature>
<dbReference type="EMBL" id="JH795860">
    <property type="protein sequence ID" value="EJU03307.1"/>
    <property type="molecule type" value="Genomic_DNA"/>
</dbReference>
<feature type="compositionally biased region" description="Basic and acidic residues" evidence="1">
    <location>
        <begin position="132"/>
        <end position="144"/>
    </location>
</feature>
<feature type="region of interest" description="Disordered" evidence="1">
    <location>
        <begin position="959"/>
        <end position="1113"/>
    </location>
</feature>
<feature type="compositionally biased region" description="Pro residues" evidence="1">
    <location>
        <begin position="30"/>
        <end position="40"/>
    </location>
</feature>
<accession>M5GB93</accession>
<gene>
    <name evidence="2" type="ORF">DACRYDRAFT_21521</name>
</gene>
<feature type="compositionally biased region" description="Polar residues" evidence="1">
    <location>
        <begin position="603"/>
        <end position="623"/>
    </location>
</feature>
<feature type="compositionally biased region" description="Basic and acidic residues" evidence="1">
    <location>
        <begin position="169"/>
        <end position="183"/>
    </location>
</feature>
<feature type="region of interest" description="Disordered" evidence="1">
    <location>
        <begin position="305"/>
        <end position="330"/>
    </location>
</feature>
<feature type="region of interest" description="Disordered" evidence="1">
    <location>
        <begin position="547"/>
        <end position="796"/>
    </location>
</feature>
<feature type="region of interest" description="Disordered" evidence="1">
    <location>
        <begin position="233"/>
        <end position="269"/>
    </location>
</feature>
<dbReference type="RefSeq" id="XP_040630201.1">
    <property type="nucleotide sequence ID" value="XM_040772430.1"/>
</dbReference>
<feature type="region of interest" description="Disordered" evidence="1">
    <location>
        <begin position="866"/>
        <end position="946"/>
    </location>
</feature>
<dbReference type="HOGENOM" id="CLU_281532_0_0_1"/>
<dbReference type="STRING" id="1858805.M5GB93"/>
<dbReference type="Proteomes" id="UP000030653">
    <property type="component" value="Unassembled WGS sequence"/>
</dbReference>
<dbReference type="OMA" id="QWELPSI"/>
<dbReference type="AlphaFoldDB" id="M5GB93"/>
<feature type="compositionally biased region" description="Acidic residues" evidence="1">
    <location>
        <begin position="735"/>
        <end position="749"/>
    </location>
</feature>
<evidence type="ECO:0000313" key="3">
    <source>
        <dbReference type="Proteomes" id="UP000030653"/>
    </source>
</evidence>
<feature type="compositionally biased region" description="Acidic residues" evidence="1">
    <location>
        <begin position="1071"/>
        <end position="1086"/>
    </location>
</feature>
<keyword evidence="3" id="KW-1185">Reference proteome</keyword>
<feature type="compositionally biased region" description="Basic and acidic residues" evidence="1">
    <location>
        <begin position="80"/>
        <end position="95"/>
    </location>
</feature>
<feature type="compositionally biased region" description="Basic and acidic residues" evidence="1">
    <location>
        <begin position="318"/>
        <end position="330"/>
    </location>
</feature>